<comment type="function">
    <text evidence="2">DNA polymerase III is a complex, multichain enzyme responsible for most of the replicative synthesis in bacteria. The epsilon subunit contain the editing function and is a proofreading 3'-5' exonuclease.</text>
</comment>
<gene>
    <name evidence="8" type="ORF">OCGS_0506</name>
</gene>
<evidence type="ECO:0000256" key="5">
    <source>
        <dbReference type="SAM" id="Phobius"/>
    </source>
</evidence>
<dbReference type="AlphaFoldDB" id="K2GRZ8"/>
<dbReference type="SUPFAM" id="SSF55785">
    <property type="entry name" value="PYP-like sensor domain (PAS domain)"/>
    <property type="match status" value="1"/>
</dbReference>
<dbReference type="CDD" id="cd06127">
    <property type="entry name" value="DEDDh"/>
    <property type="match status" value="1"/>
</dbReference>
<dbReference type="Gene3D" id="3.30.420.10">
    <property type="entry name" value="Ribonuclease H-like superfamily/Ribonuclease H"/>
    <property type="match status" value="1"/>
</dbReference>
<dbReference type="STRING" id="1231392.OCGS_0506"/>
<dbReference type="FunFam" id="3.30.420.10:FF:000045">
    <property type="entry name" value="3'-5' exonuclease DinG"/>
    <property type="match status" value="1"/>
</dbReference>
<dbReference type="OrthoDB" id="9804290at2"/>
<protein>
    <recommendedName>
        <fullName evidence="1">DNA-directed DNA polymerase</fullName>
        <ecNumber evidence="1">2.7.7.7</ecNumber>
    </recommendedName>
</protein>
<evidence type="ECO:0000256" key="2">
    <source>
        <dbReference type="ARBA" id="ARBA00025483"/>
    </source>
</evidence>
<evidence type="ECO:0000259" key="6">
    <source>
        <dbReference type="SMART" id="SM00091"/>
    </source>
</evidence>
<dbReference type="InterPro" id="IPR036397">
    <property type="entry name" value="RNaseH_sf"/>
</dbReference>
<feature type="transmembrane region" description="Helical" evidence="5">
    <location>
        <begin position="12"/>
        <end position="32"/>
    </location>
</feature>
<evidence type="ECO:0000259" key="7">
    <source>
        <dbReference type="SMART" id="SM00479"/>
    </source>
</evidence>
<evidence type="ECO:0000256" key="4">
    <source>
        <dbReference type="ARBA" id="ARBA00049244"/>
    </source>
</evidence>
<dbReference type="GO" id="GO:0003887">
    <property type="term" value="F:DNA-directed DNA polymerase activity"/>
    <property type="evidence" value="ECO:0007669"/>
    <property type="project" value="UniProtKB-EC"/>
</dbReference>
<organism evidence="8 9">
    <name type="scientific">Oceaniovalibus guishaninsula JLT2003</name>
    <dbReference type="NCBI Taxonomy" id="1231392"/>
    <lineage>
        <taxon>Bacteria</taxon>
        <taxon>Pseudomonadati</taxon>
        <taxon>Pseudomonadota</taxon>
        <taxon>Alphaproteobacteria</taxon>
        <taxon>Rhodobacterales</taxon>
        <taxon>Roseobacteraceae</taxon>
        <taxon>Oceaniovalibus</taxon>
    </lineage>
</organism>
<dbReference type="SMART" id="SM00479">
    <property type="entry name" value="EXOIII"/>
    <property type="match status" value="1"/>
</dbReference>
<evidence type="ECO:0000313" key="9">
    <source>
        <dbReference type="Proteomes" id="UP000006765"/>
    </source>
</evidence>
<sequence>MRAGLRLRIFAFFLLVAAASIAAVGLGAWLAWRRMPEALPALLSAGAMSAFGIALVTMLVWLLFDEHVAKGVTRLAAGLRARAHGGVVADLDSGPVRHLGDLGPAAAAICAQLAQAEARAATRLADQTRRMAADNAHLAAILSEIPVAIMVVDERDRIRLYDRQCVHVLGHVSALCLGRSVHDWFDRDSLRAALELLDERSFADVDLLLRDGRTVVATRIRPAAQGRGYMLAMEVEDDVVAERPLVFEFDVNAGHLRGSVGETPLSELACVIFDTETTGLDTARDEIVQIGAVRVLNGTVVPGERFDMLVNPGRPIPPLSARVHGITDDMVRDAADVETALRRFHDFARDAVLVAHNAPFDLAFLRRREEGLGLAFDNPVLDTVLLSAALFGQAETHTLDAIAERLNVRIDGSARHTALGDAIATATVLLRLIPMLEAQNIRTFGDAVTAMRRHERLLPDANRQADAKA</sequence>
<keyword evidence="8" id="KW-0540">Nuclease</keyword>
<dbReference type="Proteomes" id="UP000006765">
    <property type="component" value="Unassembled WGS sequence"/>
</dbReference>
<comment type="subunit">
    <text evidence="3">DNA polymerase III contains a core (composed of alpha, epsilon and theta chains) that associates with a tau subunit. This core dimerizes to form the POLIII' complex. PolIII' associates with the gamma complex (composed of gamma, delta, delta', psi and chi chains) and with the beta chain to form the complete DNA polymerase III complex.</text>
</comment>
<dbReference type="InterPro" id="IPR013520">
    <property type="entry name" value="Ribonucl_H"/>
</dbReference>
<dbReference type="PANTHER" id="PTHR30231:SF41">
    <property type="entry name" value="DNA POLYMERASE III SUBUNIT EPSILON"/>
    <property type="match status" value="1"/>
</dbReference>
<dbReference type="PANTHER" id="PTHR30231">
    <property type="entry name" value="DNA POLYMERASE III SUBUNIT EPSILON"/>
    <property type="match status" value="1"/>
</dbReference>
<keyword evidence="8" id="KW-0269">Exonuclease</keyword>
<proteinExistence type="predicted"/>
<keyword evidence="8" id="KW-0378">Hydrolase</keyword>
<dbReference type="SMART" id="SM00091">
    <property type="entry name" value="PAS"/>
    <property type="match status" value="1"/>
</dbReference>
<feature type="domain" description="PAS" evidence="6">
    <location>
        <begin position="136"/>
        <end position="202"/>
    </location>
</feature>
<comment type="catalytic activity">
    <reaction evidence="4">
        <text>DNA(n) + a 2'-deoxyribonucleoside 5'-triphosphate = DNA(n+1) + diphosphate</text>
        <dbReference type="Rhea" id="RHEA:22508"/>
        <dbReference type="Rhea" id="RHEA-COMP:17339"/>
        <dbReference type="Rhea" id="RHEA-COMP:17340"/>
        <dbReference type="ChEBI" id="CHEBI:33019"/>
        <dbReference type="ChEBI" id="CHEBI:61560"/>
        <dbReference type="ChEBI" id="CHEBI:173112"/>
        <dbReference type="EC" id="2.7.7.7"/>
    </reaction>
</comment>
<comment type="caution">
    <text evidence="8">The sequence shown here is derived from an EMBL/GenBank/DDBJ whole genome shotgun (WGS) entry which is preliminary data.</text>
</comment>
<dbReference type="EMBL" id="AMGO01000007">
    <property type="protein sequence ID" value="EKE45416.1"/>
    <property type="molecule type" value="Genomic_DNA"/>
</dbReference>
<name>K2GRZ8_9RHOB</name>
<dbReference type="GO" id="GO:0003677">
    <property type="term" value="F:DNA binding"/>
    <property type="evidence" value="ECO:0007669"/>
    <property type="project" value="InterPro"/>
</dbReference>
<evidence type="ECO:0000256" key="3">
    <source>
        <dbReference type="ARBA" id="ARBA00026073"/>
    </source>
</evidence>
<dbReference type="GO" id="GO:0045004">
    <property type="term" value="P:DNA replication proofreading"/>
    <property type="evidence" value="ECO:0007669"/>
    <property type="project" value="TreeGrafter"/>
</dbReference>
<keyword evidence="5" id="KW-0472">Membrane</keyword>
<dbReference type="eggNOG" id="COG2176">
    <property type="taxonomic scope" value="Bacteria"/>
</dbReference>
<dbReference type="Pfam" id="PF00929">
    <property type="entry name" value="RNase_T"/>
    <property type="match status" value="1"/>
</dbReference>
<keyword evidence="5" id="KW-0812">Transmembrane</keyword>
<feature type="transmembrane region" description="Helical" evidence="5">
    <location>
        <begin position="38"/>
        <end position="64"/>
    </location>
</feature>
<dbReference type="RefSeq" id="WP_007425659.1">
    <property type="nucleotide sequence ID" value="NZ_AMGO01000007.1"/>
</dbReference>
<dbReference type="EC" id="2.7.7.7" evidence="1"/>
<dbReference type="InterPro" id="IPR000014">
    <property type="entry name" value="PAS"/>
</dbReference>
<feature type="domain" description="Exonuclease" evidence="7">
    <location>
        <begin position="269"/>
        <end position="438"/>
    </location>
</feature>
<dbReference type="InterPro" id="IPR035965">
    <property type="entry name" value="PAS-like_dom_sf"/>
</dbReference>
<reference evidence="8 9" key="1">
    <citation type="journal article" date="2012" name="J. Bacteriol.">
        <title>Draft Genome Sequence of Oceaniovalibus guishaninsula JLT2003T.</title>
        <authorList>
            <person name="Tang K."/>
            <person name="Liu K."/>
            <person name="Jiao N."/>
        </authorList>
    </citation>
    <scope>NUCLEOTIDE SEQUENCE [LARGE SCALE GENOMIC DNA]</scope>
    <source>
        <strain evidence="8 9">JLT2003</strain>
    </source>
</reference>
<dbReference type="SUPFAM" id="SSF53098">
    <property type="entry name" value="Ribonuclease H-like"/>
    <property type="match status" value="1"/>
</dbReference>
<evidence type="ECO:0000313" key="8">
    <source>
        <dbReference type="EMBL" id="EKE45416.1"/>
    </source>
</evidence>
<dbReference type="NCBIfam" id="TIGR00573">
    <property type="entry name" value="dnaq"/>
    <property type="match status" value="1"/>
</dbReference>
<keyword evidence="9" id="KW-1185">Reference proteome</keyword>
<dbReference type="Gene3D" id="3.30.450.20">
    <property type="entry name" value="PAS domain"/>
    <property type="match status" value="1"/>
</dbReference>
<dbReference type="InterPro" id="IPR006054">
    <property type="entry name" value="DnaQ"/>
</dbReference>
<keyword evidence="5" id="KW-1133">Transmembrane helix</keyword>
<dbReference type="GO" id="GO:0005829">
    <property type="term" value="C:cytosol"/>
    <property type="evidence" value="ECO:0007669"/>
    <property type="project" value="TreeGrafter"/>
</dbReference>
<dbReference type="InterPro" id="IPR012337">
    <property type="entry name" value="RNaseH-like_sf"/>
</dbReference>
<dbReference type="GO" id="GO:0008408">
    <property type="term" value="F:3'-5' exonuclease activity"/>
    <property type="evidence" value="ECO:0007669"/>
    <property type="project" value="TreeGrafter"/>
</dbReference>
<accession>K2GRZ8</accession>
<evidence type="ECO:0000256" key="1">
    <source>
        <dbReference type="ARBA" id="ARBA00012417"/>
    </source>
</evidence>